<dbReference type="InterPro" id="IPR013937">
    <property type="entry name" value="Sorting_nexin_C"/>
</dbReference>
<feature type="compositionally biased region" description="Basic and acidic residues" evidence="1">
    <location>
        <begin position="1"/>
        <end position="16"/>
    </location>
</feature>
<evidence type="ECO:0000259" key="2">
    <source>
        <dbReference type="Pfam" id="PF08628"/>
    </source>
</evidence>
<dbReference type="AlphaFoldDB" id="Q8C068"/>
<dbReference type="MGI" id="MGI:1921581">
    <property type="gene designation" value="Snx19"/>
</dbReference>
<dbReference type="EMBL" id="AK032107">
    <property type="protein sequence ID" value="BAC27706.2"/>
    <property type="molecule type" value="mRNA"/>
</dbReference>
<organism evidence="3">
    <name type="scientific">Mus musculus</name>
    <name type="common">Mouse</name>
    <dbReference type="NCBI Taxonomy" id="10090"/>
    <lineage>
        <taxon>Eukaryota</taxon>
        <taxon>Metazoa</taxon>
        <taxon>Chordata</taxon>
        <taxon>Craniata</taxon>
        <taxon>Vertebrata</taxon>
        <taxon>Euteleostomi</taxon>
        <taxon>Mammalia</taxon>
        <taxon>Eutheria</taxon>
        <taxon>Euarchontoglires</taxon>
        <taxon>Glires</taxon>
        <taxon>Rodentia</taxon>
        <taxon>Myomorpha</taxon>
        <taxon>Muroidea</taxon>
        <taxon>Muridae</taxon>
        <taxon>Murinae</taxon>
        <taxon>Mus</taxon>
        <taxon>Mus</taxon>
    </lineage>
</organism>
<sequence length="289" mass="32158">MSEAENESKPQTEGKKASKSRLRFSSSKIAPALSIAEAKDKILYCLQEGNSESEVLSMSGMESFIEKQTKLLRIQPAEVPDKDPQQVPKEYVDSGLLDKAVVAQELNKSGPGTETELADTAFDLILLLLMEQWKWLCTESMQKFLHIIFGTLVQRWLEVQVANLTCPQRWAQYLHLLRESIWPGGVLPKFPRPGRTQAQKAATEKQALQSLMDLLPDFLVEILGVNKCRLSWSLVLESFQQPLINRHLIYCLGDIILELLDLSASVGECAPATSASDSPGSLKKMAVST</sequence>
<reference evidence="3" key="4">
    <citation type="journal article" date="2001" name="Nature">
        <title>Functional annotation of a full-length mouse cDNA collection.</title>
        <authorList>
            <consortium name="The RIKEN Genome Exploration Research Group Phase II Team and the FANTOM Consortium"/>
        </authorList>
    </citation>
    <scope>NUCLEOTIDE SEQUENCE</scope>
    <source>
        <strain evidence="3">C57BL/6J</strain>
        <tissue evidence="3">Medulla oblongata</tissue>
    </source>
</reference>
<name>Q8C068_MOUSE</name>
<reference evidence="3" key="2">
    <citation type="journal article" date="2000" name="Genome Res.">
        <title>Normalization and subtraction of cap-trapper-selected cDNAs to prepare full-length cDNA libraries for rapid discovery of new genes.</title>
        <authorList>
            <person name="Carninci P."/>
            <person name="Shibata Y."/>
            <person name="Hayatsu N."/>
            <person name="Sugahara Y."/>
            <person name="Shibata K."/>
            <person name="Itoh M."/>
            <person name="Konno H."/>
            <person name="Okazaki Y."/>
            <person name="Muramatsu M."/>
            <person name="Hayashizaki Y."/>
        </authorList>
    </citation>
    <scope>NUCLEOTIDE SEQUENCE</scope>
    <source>
        <strain evidence="3">C57BL/6J</strain>
        <tissue evidence="3">Medulla oblongata</tissue>
    </source>
</reference>
<reference evidence="3" key="6">
    <citation type="journal article" date="2002" name="Nature">
        <title>Analysis of the mouse transcriptome based on functional annotation of 60,770 full-length cDNAs.</title>
        <authorList>
            <consortium name="The FANTOM Consortium and the RIKEN Genome Exploration Research Group Phase I and II Team"/>
        </authorList>
    </citation>
    <scope>NUCLEOTIDE SEQUENCE</scope>
    <source>
        <strain evidence="3">C57BL/6J</strain>
        <tissue evidence="3">Medulla oblongata</tissue>
    </source>
</reference>
<dbReference type="AGR" id="MGI:1921581"/>
<evidence type="ECO:0000313" key="3">
    <source>
        <dbReference type="EMBL" id="BAC27706.2"/>
    </source>
</evidence>
<reference evidence="3" key="5">
    <citation type="submission" date="2001-07" db="EMBL/GenBank/DDBJ databases">
        <authorList>
            <person name="Adachi J."/>
            <person name="Aizawa K."/>
            <person name="Akimura T."/>
            <person name="Arakawa T."/>
            <person name="Bono H."/>
            <person name="Carninci P."/>
            <person name="Fukuda S."/>
            <person name="Furuno M."/>
            <person name="Hanagaki T."/>
            <person name="Hara A."/>
            <person name="Hashizume W."/>
            <person name="Hayashida K."/>
            <person name="Hayatsu N."/>
            <person name="Hiramoto K."/>
            <person name="Hiraoka T."/>
            <person name="Hirozane T."/>
            <person name="Hori F."/>
            <person name="Imotani K."/>
            <person name="Ishii Y."/>
            <person name="Itoh M."/>
            <person name="Kagawa I."/>
            <person name="Kasukawa T."/>
            <person name="Katoh H."/>
            <person name="Kawai J."/>
            <person name="Kojima Y."/>
            <person name="Kondo S."/>
            <person name="Konno H."/>
            <person name="Kouda M."/>
            <person name="Koya S."/>
            <person name="Kurihara C."/>
            <person name="Matsuyama T."/>
            <person name="Miyazaki A."/>
            <person name="Murata M."/>
            <person name="Nakamura M."/>
            <person name="Nishi K."/>
            <person name="Nomura K."/>
            <person name="Numazaki R."/>
            <person name="Ohno M."/>
            <person name="Ohsato N."/>
            <person name="Okazaki Y."/>
            <person name="Saito R."/>
            <person name="Saitoh H."/>
            <person name="Sakai C."/>
            <person name="Sakai K."/>
            <person name="Sakazume N."/>
            <person name="Sano H."/>
            <person name="Sasaki D."/>
            <person name="Shibata K."/>
            <person name="Shinagawa A."/>
            <person name="Shiraki T."/>
            <person name="Sogabe Y."/>
            <person name="Tagami M."/>
            <person name="Tagawa A."/>
            <person name="Takahashi F."/>
            <person name="Takaku-Akahira S."/>
            <person name="Takeda Y."/>
            <person name="Tanaka T."/>
            <person name="Tomaru A."/>
            <person name="Toya T."/>
            <person name="Yasunishi A."/>
            <person name="Muramatsu M."/>
            <person name="Hayashizaki Y."/>
        </authorList>
    </citation>
    <scope>NUCLEOTIDE SEQUENCE</scope>
    <source>
        <strain evidence="3">C57BL/6J</strain>
        <tissue evidence="3">Medulla oblongata</tissue>
    </source>
</reference>
<evidence type="ECO:0000313" key="4">
    <source>
        <dbReference type="MGI" id="MGI:1921581"/>
    </source>
</evidence>
<reference evidence="3" key="8">
    <citation type="journal article" date="2005" name="Science">
        <title>Antisense Transcription in the Mammalian Transcriptome.</title>
        <authorList>
            <consortium name="RIKEN Genome Exploration Research Group and Genome Science Group (Genome Network Project Core Group) and the FANTOM Consortium"/>
        </authorList>
    </citation>
    <scope>NUCLEOTIDE SEQUENCE</scope>
    <source>
        <strain evidence="3">C57BL/6J</strain>
        <tissue evidence="3">Medulla oblongata</tissue>
    </source>
</reference>
<proteinExistence type="evidence at transcript level"/>
<dbReference type="PANTHER" id="PTHR22775:SF31">
    <property type="entry name" value="SORTING NEXIN-19"/>
    <property type="match status" value="1"/>
</dbReference>
<reference evidence="3" key="3">
    <citation type="journal article" date="2000" name="Genome Res.">
        <title>RIKEN integrated sequence analysis (RISA) system--384-format sequencing pipeline with 384 multicapillary sequencer.</title>
        <authorList>
            <person name="Shibata K."/>
            <person name="Itoh M."/>
            <person name="Aizawa K."/>
            <person name="Nagaoka S."/>
            <person name="Sasaki N."/>
            <person name="Carninci P."/>
            <person name="Konno H."/>
            <person name="Akiyama J."/>
            <person name="Nishi K."/>
            <person name="Kitsunai T."/>
            <person name="Tashiro H."/>
            <person name="Itoh M."/>
            <person name="Sumi N."/>
            <person name="Ishii Y."/>
            <person name="Nakamura S."/>
            <person name="Hazama M."/>
            <person name="Nishine T."/>
            <person name="Harada A."/>
            <person name="Yamamoto R."/>
            <person name="Matsumoto H."/>
            <person name="Sakaguchi S."/>
            <person name="Ikegami T."/>
            <person name="Kashiwagi K."/>
            <person name="Fujiwake S."/>
            <person name="Inoue K."/>
            <person name="Togawa Y."/>
            <person name="Izawa M."/>
            <person name="Ohara E."/>
            <person name="Watahiki M."/>
            <person name="Yoneda Y."/>
            <person name="Ishikawa T."/>
            <person name="Ozawa K."/>
            <person name="Tanaka T."/>
            <person name="Matsuura S."/>
            <person name="Kawai J."/>
            <person name="Okazaki Y."/>
            <person name="Muramatsu M."/>
            <person name="Inoue Y."/>
            <person name="Kira A."/>
            <person name="Hayashizaki Y."/>
        </authorList>
    </citation>
    <scope>NUCLEOTIDE SEQUENCE</scope>
    <source>
        <strain evidence="3">C57BL/6J</strain>
        <tissue evidence="3">Medulla oblongata</tissue>
    </source>
</reference>
<feature type="region of interest" description="Disordered" evidence="1">
    <location>
        <begin position="1"/>
        <end position="24"/>
    </location>
</feature>
<feature type="domain" description="Sorting nexin C-terminal" evidence="2">
    <location>
        <begin position="135"/>
        <end position="242"/>
    </location>
</feature>
<evidence type="ECO:0000256" key="1">
    <source>
        <dbReference type="SAM" id="MobiDB-lite"/>
    </source>
</evidence>
<dbReference type="PANTHER" id="PTHR22775">
    <property type="entry name" value="SORTING NEXIN"/>
    <property type="match status" value="1"/>
</dbReference>
<dbReference type="Pfam" id="PF08628">
    <property type="entry name" value="Nexin_C"/>
    <property type="match status" value="1"/>
</dbReference>
<reference evidence="3" key="7">
    <citation type="journal article" date="2005" name="Science">
        <title>The Transcriptional Landscape of the Mammalian Genome.</title>
        <authorList>
            <consortium name="The FANTOM Consortium"/>
            <consortium name="Riken Genome Exploration Research Group and Genome Science Group (Genome Network Project Core Group)"/>
        </authorList>
    </citation>
    <scope>NUCLEOTIDE SEQUENCE</scope>
    <source>
        <strain evidence="3">C57BL/6J</strain>
        <tissue evidence="3">Medulla oblongata</tissue>
    </source>
</reference>
<gene>
    <name evidence="4" type="primary">Snx19</name>
</gene>
<protein>
    <recommendedName>
        <fullName evidence="2">Sorting nexin C-terminal domain-containing protein</fullName>
    </recommendedName>
</protein>
<accession>Q8C068</accession>
<reference evidence="3" key="1">
    <citation type="journal article" date="1999" name="Methods Enzymol.">
        <title>High-efficiency full-length cDNA cloning.</title>
        <authorList>
            <person name="Carninci P."/>
            <person name="Hayashizaki Y."/>
        </authorList>
    </citation>
    <scope>NUCLEOTIDE SEQUENCE</scope>
    <source>
        <strain evidence="3">C57BL/6J</strain>
        <tissue evidence="3">Medulla oblongata</tissue>
    </source>
</reference>